<reference evidence="4 5" key="1">
    <citation type="submission" date="2024-10" db="EMBL/GenBank/DDBJ databases">
        <title>Updated reference genomes for cyclostephanoid diatoms.</title>
        <authorList>
            <person name="Roberts W.R."/>
            <person name="Alverson A.J."/>
        </authorList>
    </citation>
    <scope>NUCLEOTIDE SEQUENCE [LARGE SCALE GENOMIC DNA]</scope>
    <source>
        <strain evidence="4 5">AJA010-31</strain>
    </source>
</reference>
<sequence>MRQWFESYVPAPGEPALAPVDTIMAALELVMRWNIFAFGDSYYRQLIGTAMGTSCAVWFANLYFGFHEKSKLLPRFKDLPARILFYARFVDDVFLIWLGECDLQWKALVLMFNDFGILKWECPKPKTTVDFLDLTLTVEGNKVVTKTYQKPENPYLYIPPHSAHPAGMINGIVFSLLRTYWRQNTKYSDFVHFSSLLFRRHCLQGWDQEVLRQVFSSALNKLFKNLEVPAPAPANAPEIDPRERLFLHMQYHPKDIPKDEIRQIYSDVCEELFARELNIKQFTIAYSRPTTIGSVVAKSKLFEVEGQEGTYIASADTRGKLRVWAYDTDEYLPKLEIQGLAGPIKDIAWDLEGKRLVFTGEGGTAGDASNSRVIQWDTGVRCGELQNHSRKKGSTCDFSPCRPMRIVTGGSDDATVYLHSGLLFSRTIGEHVAEKCHERGSVNKVRYNTNGTILCSVGTDGSVIFYEGKTMSLIKKVEKVHSSSVFGCAWNKSGEYVLTCGADGYARLLDGRAVVGGENDALGNVVHEWNVSEILLQQNQLGGGGGGNNEKPEKIPVGAMQLGCAFIKGDVPVSVGYNGQIVLLSLPSSLNLPFATRLDEPIIIHGHQAPISAMTFGAPGTNTIYTADTDGIIIEWNGSTGVANGHVVSSVDEDANLTGKVHNGAITSLAFHGDTLYSCGWDDCVRTTKEGRLCTKELKLESQPNAMARGGSLIVVMTVEGLLFIREDQIVSELVRLPYAATAVCLSKDDSMLFVGGDDCNIHVYSVEAAAGTSNPLTESHVIQGGHLKPVQSLSLSHDGTMLAAADVRDVCIYSTSDYSTIVSKGRWCFHTQRIGCLAWSPDDTVLASGGNDDDIFLWCIAKKMKRIHYRFAHRGGVTGLRFVGDASCPAVRKYSADRLEEELQAEAIAFCDDHSNVLLDGPKAELR</sequence>
<dbReference type="AlphaFoldDB" id="A0ABD3Q0Y6"/>
<evidence type="ECO:0000256" key="2">
    <source>
        <dbReference type="ARBA" id="ARBA00022737"/>
    </source>
</evidence>
<evidence type="ECO:0000256" key="3">
    <source>
        <dbReference type="PROSITE-ProRule" id="PRU00221"/>
    </source>
</evidence>
<dbReference type="InterPro" id="IPR001680">
    <property type="entry name" value="WD40_rpt"/>
</dbReference>
<dbReference type="PROSITE" id="PS50082">
    <property type="entry name" value="WD_REPEATS_2"/>
    <property type="match status" value="1"/>
</dbReference>
<gene>
    <name evidence="4" type="ORF">ACHAWO_005410</name>
</gene>
<dbReference type="SUPFAM" id="SSF50978">
    <property type="entry name" value="WD40 repeat-like"/>
    <property type="match status" value="1"/>
</dbReference>
<dbReference type="PROSITE" id="PS50294">
    <property type="entry name" value="WD_REPEATS_REGION"/>
    <property type="match status" value="1"/>
</dbReference>
<accession>A0ABD3Q0Y6</accession>
<keyword evidence="2" id="KW-0677">Repeat</keyword>
<evidence type="ECO:0008006" key="6">
    <source>
        <dbReference type="Google" id="ProtNLM"/>
    </source>
</evidence>
<feature type="repeat" description="WD" evidence="3">
    <location>
        <begin position="831"/>
        <end position="859"/>
    </location>
</feature>
<comment type="caution">
    <text evidence="4">The sequence shown here is derived from an EMBL/GenBank/DDBJ whole genome shotgun (WGS) entry which is preliminary data.</text>
</comment>
<evidence type="ECO:0000256" key="1">
    <source>
        <dbReference type="ARBA" id="ARBA00022574"/>
    </source>
</evidence>
<dbReference type="EMBL" id="JALLPJ020000386">
    <property type="protein sequence ID" value="KAL3793727.1"/>
    <property type="molecule type" value="Genomic_DNA"/>
</dbReference>
<dbReference type="PANTHER" id="PTHR19856:SF0">
    <property type="entry name" value="WD REPEAT-CONTAINING PROTEIN 1"/>
    <property type="match status" value="1"/>
</dbReference>
<evidence type="ECO:0000313" key="4">
    <source>
        <dbReference type="EMBL" id="KAL3793727.1"/>
    </source>
</evidence>
<name>A0ABD3Q0Y6_9STRA</name>
<keyword evidence="5" id="KW-1185">Reference proteome</keyword>
<dbReference type="Proteomes" id="UP001530400">
    <property type="component" value="Unassembled WGS sequence"/>
</dbReference>
<keyword evidence="1 3" id="KW-0853">WD repeat</keyword>
<proteinExistence type="predicted"/>
<dbReference type="Gene3D" id="2.130.10.10">
    <property type="entry name" value="YVTN repeat-like/Quinoprotein amine dehydrogenase"/>
    <property type="match status" value="2"/>
</dbReference>
<dbReference type="PANTHER" id="PTHR19856">
    <property type="entry name" value="WD-REPEATCONTAINING PROTEIN WDR1"/>
    <property type="match status" value="1"/>
</dbReference>
<dbReference type="InterPro" id="IPR015943">
    <property type="entry name" value="WD40/YVTN_repeat-like_dom_sf"/>
</dbReference>
<protein>
    <recommendedName>
        <fullName evidence="6">Reverse transcriptase domain-containing protein</fullName>
    </recommendedName>
</protein>
<evidence type="ECO:0000313" key="5">
    <source>
        <dbReference type="Proteomes" id="UP001530400"/>
    </source>
</evidence>
<dbReference type="Pfam" id="PF00400">
    <property type="entry name" value="WD40"/>
    <property type="match status" value="5"/>
</dbReference>
<organism evidence="4 5">
    <name type="scientific">Cyclotella atomus</name>
    <dbReference type="NCBI Taxonomy" id="382360"/>
    <lineage>
        <taxon>Eukaryota</taxon>
        <taxon>Sar</taxon>
        <taxon>Stramenopiles</taxon>
        <taxon>Ochrophyta</taxon>
        <taxon>Bacillariophyta</taxon>
        <taxon>Coscinodiscophyceae</taxon>
        <taxon>Thalassiosirophycidae</taxon>
        <taxon>Stephanodiscales</taxon>
        <taxon>Stephanodiscaceae</taxon>
        <taxon>Cyclotella</taxon>
    </lineage>
</organism>
<dbReference type="SMART" id="SM00320">
    <property type="entry name" value="WD40"/>
    <property type="match status" value="9"/>
</dbReference>
<feature type="non-terminal residue" evidence="4">
    <location>
        <position position="928"/>
    </location>
</feature>
<dbReference type="InterPro" id="IPR036322">
    <property type="entry name" value="WD40_repeat_dom_sf"/>
</dbReference>